<dbReference type="Proteomes" id="UP000703661">
    <property type="component" value="Unassembled WGS sequence"/>
</dbReference>
<protein>
    <recommendedName>
        <fullName evidence="2">PPM-type phosphatase domain-containing protein</fullName>
    </recommendedName>
</protein>
<dbReference type="Pfam" id="PF00481">
    <property type="entry name" value="PP2C"/>
    <property type="match status" value="1"/>
</dbReference>
<dbReference type="CDD" id="cd00143">
    <property type="entry name" value="PP2Cc"/>
    <property type="match status" value="1"/>
</dbReference>
<dbReference type="PROSITE" id="PS51746">
    <property type="entry name" value="PPM_2"/>
    <property type="match status" value="1"/>
</dbReference>
<dbReference type="PANTHER" id="PTHR13832:SF792">
    <property type="entry name" value="GM14286P"/>
    <property type="match status" value="1"/>
</dbReference>
<dbReference type="Gene3D" id="3.60.40.10">
    <property type="entry name" value="PPM-type phosphatase domain"/>
    <property type="match status" value="1"/>
</dbReference>
<dbReference type="InterPro" id="IPR036457">
    <property type="entry name" value="PPM-type-like_dom_sf"/>
</dbReference>
<feature type="compositionally biased region" description="Polar residues" evidence="1">
    <location>
        <begin position="433"/>
        <end position="442"/>
    </location>
</feature>
<evidence type="ECO:0000256" key="1">
    <source>
        <dbReference type="SAM" id="MobiDB-lite"/>
    </source>
</evidence>
<feature type="region of interest" description="Disordered" evidence="1">
    <location>
        <begin position="433"/>
        <end position="452"/>
    </location>
</feature>
<dbReference type="GO" id="GO:0004741">
    <property type="term" value="F:[pyruvate dehydrogenase (acetyl-transferring)]-phosphatase activity"/>
    <property type="evidence" value="ECO:0007669"/>
    <property type="project" value="TreeGrafter"/>
</dbReference>
<organism evidence="3 4">
    <name type="scientific">Entomortierella chlamydospora</name>
    <dbReference type="NCBI Taxonomy" id="101097"/>
    <lineage>
        <taxon>Eukaryota</taxon>
        <taxon>Fungi</taxon>
        <taxon>Fungi incertae sedis</taxon>
        <taxon>Mucoromycota</taxon>
        <taxon>Mortierellomycotina</taxon>
        <taxon>Mortierellomycetes</taxon>
        <taxon>Mortierellales</taxon>
        <taxon>Mortierellaceae</taxon>
        <taxon>Entomortierella</taxon>
    </lineage>
</organism>
<reference evidence="3" key="1">
    <citation type="journal article" date="2020" name="Fungal Divers.">
        <title>Resolving the Mortierellaceae phylogeny through synthesis of multi-gene phylogenetics and phylogenomics.</title>
        <authorList>
            <person name="Vandepol N."/>
            <person name="Liber J."/>
            <person name="Desiro A."/>
            <person name="Na H."/>
            <person name="Kennedy M."/>
            <person name="Barry K."/>
            <person name="Grigoriev I.V."/>
            <person name="Miller A.N."/>
            <person name="O'Donnell K."/>
            <person name="Stajich J.E."/>
            <person name="Bonito G."/>
        </authorList>
    </citation>
    <scope>NUCLEOTIDE SEQUENCE</scope>
    <source>
        <strain evidence="3">NRRL 2769</strain>
    </source>
</reference>
<keyword evidence="4" id="KW-1185">Reference proteome</keyword>
<sequence length="535" mass="59957">MAESEVEDMEETIIIIKETSARGGDVNRIRNDFEDVMGMTKSVPSPRSYFSYPKKPSDSLVPQFSGDVLEGSLSSQSLHSSLKNLKMLTPKQVELRLGQYQKSFKVVDQESKKKSKMSTLDQKLVLGYCTNQIPSNSTIEDDLSQHVVRGENNEIERIFFGVFDGHSGWFCSQKVAQELAPSVAKELDLVRNSRDTKAVIEAIERGFLKLDQRIVHDSVRRVLEHPSKPLACSSLLPAISGSCALLAYIDPRGRDLYVACAGDSRAVMGVREPLEGGGHVWRAVPLSFDQTGMNRWEVKRLKEEHPGEENTVVMRGGVLGGLEPTRAFGVARYKWSREIQEKVFQLFPVYRQPYKNLKTPPYITAKPVVRHQKIRPEDRFLVMATDGLWDKMTSDEVVQLVGDLLDGKTGHDEMVLDREEIQKYKQRRRLAIQASSPPSNALHSGMGEQQEEEELTPLNMAAKGPANQIRKFTYRDQANVSTHLIRNALGGADDDKLAATLSIPSPMSRAYRDDITVTVVFFGQQDTTMALSDAK</sequence>
<dbReference type="InterPro" id="IPR001932">
    <property type="entry name" value="PPM-type_phosphatase-like_dom"/>
</dbReference>
<gene>
    <name evidence="3" type="ORF">BGZ80_000064</name>
</gene>
<proteinExistence type="predicted"/>
<dbReference type="SMART" id="SM00332">
    <property type="entry name" value="PP2Cc"/>
    <property type="match status" value="1"/>
</dbReference>
<evidence type="ECO:0000313" key="4">
    <source>
        <dbReference type="Proteomes" id="UP000703661"/>
    </source>
</evidence>
<evidence type="ECO:0000313" key="3">
    <source>
        <dbReference type="EMBL" id="KAG0012293.1"/>
    </source>
</evidence>
<comment type="caution">
    <text evidence="3">The sequence shown here is derived from an EMBL/GenBank/DDBJ whole genome shotgun (WGS) entry which is preliminary data.</text>
</comment>
<dbReference type="InterPro" id="IPR015655">
    <property type="entry name" value="PP2C"/>
</dbReference>
<name>A0A9P6MT97_9FUNG</name>
<accession>A0A9P6MT97</accession>
<dbReference type="SUPFAM" id="SSF81606">
    <property type="entry name" value="PP2C-like"/>
    <property type="match status" value="1"/>
</dbReference>
<dbReference type="EMBL" id="JAAAID010001006">
    <property type="protein sequence ID" value="KAG0012293.1"/>
    <property type="molecule type" value="Genomic_DNA"/>
</dbReference>
<feature type="non-terminal residue" evidence="3">
    <location>
        <position position="1"/>
    </location>
</feature>
<evidence type="ECO:0000259" key="2">
    <source>
        <dbReference type="PROSITE" id="PS51746"/>
    </source>
</evidence>
<feature type="domain" description="PPM-type phosphatase" evidence="2">
    <location>
        <begin position="125"/>
        <end position="522"/>
    </location>
</feature>
<dbReference type="GO" id="GO:0005739">
    <property type="term" value="C:mitochondrion"/>
    <property type="evidence" value="ECO:0007669"/>
    <property type="project" value="TreeGrafter"/>
</dbReference>
<dbReference type="AlphaFoldDB" id="A0A9P6MT97"/>
<dbReference type="PANTHER" id="PTHR13832">
    <property type="entry name" value="PROTEIN PHOSPHATASE 2C"/>
    <property type="match status" value="1"/>
</dbReference>